<name>A0AAD7G8Q2_MYCRO</name>
<proteinExistence type="predicted"/>
<gene>
    <name evidence="1" type="ORF">B0H17DRAFT_1206689</name>
</gene>
<evidence type="ECO:0000313" key="2">
    <source>
        <dbReference type="Proteomes" id="UP001221757"/>
    </source>
</evidence>
<dbReference type="Proteomes" id="UP001221757">
    <property type="component" value="Unassembled WGS sequence"/>
</dbReference>
<protein>
    <submittedName>
        <fullName evidence="1">Uncharacterized protein</fullName>
    </submittedName>
</protein>
<evidence type="ECO:0000313" key="1">
    <source>
        <dbReference type="EMBL" id="KAJ7678626.1"/>
    </source>
</evidence>
<organism evidence="1 2">
    <name type="scientific">Mycena rosella</name>
    <name type="common">Pink bonnet</name>
    <name type="synonym">Agaricus rosellus</name>
    <dbReference type="NCBI Taxonomy" id="1033263"/>
    <lineage>
        <taxon>Eukaryota</taxon>
        <taxon>Fungi</taxon>
        <taxon>Dikarya</taxon>
        <taxon>Basidiomycota</taxon>
        <taxon>Agaricomycotina</taxon>
        <taxon>Agaricomycetes</taxon>
        <taxon>Agaricomycetidae</taxon>
        <taxon>Agaricales</taxon>
        <taxon>Marasmiineae</taxon>
        <taxon>Mycenaceae</taxon>
        <taxon>Mycena</taxon>
    </lineage>
</organism>
<reference evidence="1" key="1">
    <citation type="submission" date="2023-03" db="EMBL/GenBank/DDBJ databases">
        <title>Massive genome expansion in bonnet fungi (Mycena s.s.) driven by repeated elements and novel gene families across ecological guilds.</title>
        <authorList>
            <consortium name="Lawrence Berkeley National Laboratory"/>
            <person name="Harder C.B."/>
            <person name="Miyauchi S."/>
            <person name="Viragh M."/>
            <person name="Kuo A."/>
            <person name="Thoen E."/>
            <person name="Andreopoulos B."/>
            <person name="Lu D."/>
            <person name="Skrede I."/>
            <person name="Drula E."/>
            <person name="Henrissat B."/>
            <person name="Morin E."/>
            <person name="Kohler A."/>
            <person name="Barry K."/>
            <person name="LaButti K."/>
            <person name="Morin E."/>
            <person name="Salamov A."/>
            <person name="Lipzen A."/>
            <person name="Mereny Z."/>
            <person name="Hegedus B."/>
            <person name="Baldrian P."/>
            <person name="Stursova M."/>
            <person name="Weitz H."/>
            <person name="Taylor A."/>
            <person name="Grigoriev I.V."/>
            <person name="Nagy L.G."/>
            <person name="Martin F."/>
            <person name="Kauserud H."/>
        </authorList>
    </citation>
    <scope>NUCLEOTIDE SEQUENCE</scope>
    <source>
        <strain evidence="1">CBHHK067</strain>
    </source>
</reference>
<dbReference type="AlphaFoldDB" id="A0AAD7G8Q2"/>
<comment type="caution">
    <text evidence="1">The sequence shown here is derived from an EMBL/GenBank/DDBJ whole genome shotgun (WGS) entry which is preliminary data.</text>
</comment>
<sequence>MPQPQQNSIYRRTSFVKETGRLPAPTHEELEIFDRFLREHVDIPAEWAPERPLPWDFPIPRNPPPLAPPTRVAVASPELPNLSSDWWHQDAKLKTVNGTGDMWAGDHIPFFPDHGSCTAGISMKLARLGSGMLHGERPLSHFVYPLLFSIPHPMLTICWPGYQSLDADYNHPQGLRPFTFERLLHLHPNTTLAGLAQQVAEYFFEFSELYGAHCNPCDPRSILLGPGGINFNRLRMVKLYTNGGFWWNLEVAIVDDYVNQF</sequence>
<accession>A0AAD7G8Q2</accession>
<keyword evidence="2" id="KW-1185">Reference proteome</keyword>
<dbReference type="EMBL" id="JARKIE010000133">
    <property type="protein sequence ID" value="KAJ7678626.1"/>
    <property type="molecule type" value="Genomic_DNA"/>
</dbReference>